<dbReference type="EMBL" id="CP077262">
    <property type="protein sequence ID" value="QXA43060.1"/>
    <property type="molecule type" value="Genomic_DNA"/>
</dbReference>
<evidence type="ECO:0000313" key="2">
    <source>
        <dbReference type="EMBL" id="QXA43060.1"/>
    </source>
</evidence>
<dbReference type="GO" id="GO:0015774">
    <property type="term" value="P:polysaccharide transport"/>
    <property type="evidence" value="ECO:0007669"/>
    <property type="project" value="InterPro"/>
</dbReference>
<dbReference type="Gene3D" id="3.40.50.12580">
    <property type="match status" value="1"/>
</dbReference>
<dbReference type="RefSeq" id="WP_082031722.1">
    <property type="nucleotide sequence ID" value="NZ_CDHL01000019.1"/>
</dbReference>
<dbReference type="GO" id="GO:0000271">
    <property type="term" value="P:polysaccharide biosynthetic process"/>
    <property type="evidence" value="ECO:0007669"/>
    <property type="project" value="InterPro"/>
</dbReference>
<sequence length="391" mass="45116">MMNDLNRFYFDLPQWLGKSEGIHRQFIGNFISCLHDEQLQVILNPANFPCYGLKRLAIKESITFSFHSYNNDKNVFSIKESPIYGLYSVDENGYSGWADICVNFSSYIDKINKIDHDSAKNIIAEKRDFFRETKLSKHQQPHNHVALPSDYLFFPMQINSDSVTDHENISAMGALDYVAALAKKTNRTLVIKRHPMCKSRGIDAKIAYLLATNENVLSVDANIHELIEGSSAVIACNSGTSIEALILGKPVYCFGRSEWYEATHKIEVLEDFDAIFLNDKHSTMSAFQEKLIAYLLSEYWIQFDDIESIKKKIKYCISLYESNYGDDFIDNHNNGECYIKSFLNAQREIAILKRKQKKYKKDYELLSFVMRFVLFLPFKATLAMLGRNKNH</sequence>
<dbReference type="EMBL" id="QRDC01000019">
    <property type="protein sequence ID" value="KAA1275615.1"/>
    <property type="molecule type" value="Genomic_DNA"/>
</dbReference>
<evidence type="ECO:0000313" key="1">
    <source>
        <dbReference type="EMBL" id="KAA1275615.1"/>
    </source>
</evidence>
<evidence type="ECO:0008006" key="5">
    <source>
        <dbReference type="Google" id="ProtNLM"/>
    </source>
</evidence>
<dbReference type="InterPro" id="IPR043148">
    <property type="entry name" value="TagF_C"/>
</dbReference>
<keyword evidence="4" id="KW-1185">Reference proteome</keyword>
<dbReference type="AlphaFoldDB" id="A0A6N6K039"/>
<gene>
    <name evidence="1" type="ORF">DXF85_20625</name>
    <name evidence="2" type="ORF">I6L54_13715</name>
</gene>
<reference evidence="1 3" key="1">
    <citation type="submission" date="2018-08" db="EMBL/GenBank/DDBJ databases">
        <title>Complete genomic analysis of a Citrobacter pasteurii isolated from cockles (Cerastoderma edule) containing a new chromosomic qnrB allele.</title>
        <authorList>
            <person name="Rodrigues A."/>
            <person name="Baptista T."/>
            <person name="Quesada A."/>
            <person name="Campos M.J."/>
        </authorList>
    </citation>
    <scope>NUCLEOTIDE SEQUENCE [LARGE SCALE GENOMIC DNA]</scope>
    <source>
        <strain evidence="1 3">BA18</strain>
    </source>
</reference>
<evidence type="ECO:0000313" key="3">
    <source>
        <dbReference type="Proteomes" id="UP000468420"/>
    </source>
</evidence>
<organism evidence="1 3">
    <name type="scientific">Citrobacter pasteurii</name>
    <dbReference type="NCBI Taxonomy" id="1563222"/>
    <lineage>
        <taxon>Bacteria</taxon>
        <taxon>Pseudomonadati</taxon>
        <taxon>Pseudomonadota</taxon>
        <taxon>Gammaproteobacteria</taxon>
        <taxon>Enterobacterales</taxon>
        <taxon>Enterobacteriaceae</taxon>
        <taxon>Citrobacter</taxon>
    </lineage>
</organism>
<dbReference type="Proteomes" id="UP000468420">
    <property type="component" value="Unassembled WGS sequence"/>
</dbReference>
<proteinExistence type="predicted"/>
<dbReference type="InterPro" id="IPR007833">
    <property type="entry name" value="Capsule_polysaccharide_synth"/>
</dbReference>
<dbReference type="Proteomes" id="UP000683579">
    <property type="component" value="Chromosome"/>
</dbReference>
<dbReference type="Pfam" id="PF05159">
    <property type="entry name" value="Capsule_synth"/>
    <property type="match status" value="1"/>
</dbReference>
<name>A0A6N6K039_9ENTR</name>
<accession>A0A6N6K039</accession>
<dbReference type="SUPFAM" id="SSF53756">
    <property type="entry name" value="UDP-Glycosyltransferase/glycogen phosphorylase"/>
    <property type="match status" value="1"/>
</dbReference>
<evidence type="ECO:0000313" key="4">
    <source>
        <dbReference type="Proteomes" id="UP000683579"/>
    </source>
</evidence>
<reference evidence="2 4" key="2">
    <citation type="submission" date="2021-06" db="EMBL/GenBank/DDBJ databases">
        <title>FDA dAtabase for Regulatory Grade micrObial Sequences (FDA-ARGOS): Supporting development and validation of Infectious Disease Dx tests.</title>
        <authorList>
            <person name="Sproer C."/>
            <person name="Gronow S."/>
            <person name="Severitt S."/>
            <person name="Schroder I."/>
            <person name="Tallon L."/>
            <person name="Sadzewicz L."/>
            <person name="Zhao X."/>
            <person name="Boylan J."/>
            <person name="Ott S."/>
            <person name="Bowen H."/>
            <person name="Vavikolanu K."/>
            <person name="Mehta A."/>
            <person name="Aluvathingal J."/>
            <person name="Nadendla S."/>
            <person name="Lowell S."/>
            <person name="Myers T."/>
            <person name="Yan Y."/>
        </authorList>
    </citation>
    <scope>NUCLEOTIDE SEQUENCE [LARGE SCALE GENOMIC DNA]</scope>
    <source>
        <strain evidence="2 4">FDAARGOS 1424</strain>
    </source>
</reference>
<protein>
    <recommendedName>
        <fullName evidence="5">Capsule biosynthesis protein</fullName>
    </recommendedName>
</protein>